<keyword evidence="1" id="KW-1133">Transmembrane helix</keyword>
<dbReference type="EMBL" id="KP658210">
    <property type="protein sequence ID" value="ALN41968.1"/>
    <property type="molecule type" value="Genomic_DNA"/>
</dbReference>
<feature type="transmembrane region" description="Helical" evidence="1">
    <location>
        <begin position="23"/>
        <end position="47"/>
    </location>
</feature>
<sequence>MIVENFDQLDTLLYENETLIKQVIMFIASATLIFLLATMINLMFNIYNIDDDYYYDY</sequence>
<evidence type="ECO:0000313" key="2">
    <source>
        <dbReference type="EMBL" id="ALN41968.1"/>
    </source>
</evidence>
<protein>
    <submittedName>
        <fullName evidence="2">CypoGV ORF56</fullName>
    </submittedName>
</protein>
<organism evidence="2">
    <name type="scientific">Cnaphalocrocis medinalis granulovirus</name>
    <dbReference type="NCBI Taxonomy" id="1750712"/>
    <lineage>
        <taxon>Viruses</taxon>
        <taxon>Viruses incertae sedis</taxon>
        <taxon>Naldaviricetes</taxon>
        <taxon>Lefavirales</taxon>
        <taxon>Baculoviridae</taxon>
        <taxon>Betabaculovirus</taxon>
        <taxon>Betabaculovirus cnamedinalis</taxon>
    </lineage>
</organism>
<evidence type="ECO:0000256" key="1">
    <source>
        <dbReference type="SAM" id="Phobius"/>
    </source>
</evidence>
<accession>A0A0X9GJQ3</accession>
<proteinExistence type="predicted"/>
<reference evidence="2" key="1">
    <citation type="journal article" date="2016" name="PLoS ONE">
        <title>Genome of Cnaphalocrocis medinalis Granulovirus, the First Crambidae-Infecting Betabaculovirus Isolated from Rice Leaffolder to Sequenced.</title>
        <authorList>
            <person name="Han G."/>
            <person name="Xu J."/>
            <person name="Liu Q."/>
            <person name="Li C."/>
            <person name="Xu H."/>
            <person name="Lu Z."/>
        </authorList>
    </citation>
    <scope>NUCLEOTIDE SEQUENCE</scope>
</reference>
<keyword evidence="1" id="KW-0812">Transmembrane</keyword>
<keyword evidence="1" id="KW-0472">Membrane</keyword>
<name>A0A0X9GJQ3_9BBAC</name>